<accession>A0A9P6FW21</accession>
<organism evidence="1 2">
    <name type="scientific">Lunasporangiospora selenospora</name>
    <dbReference type="NCBI Taxonomy" id="979761"/>
    <lineage>
        <taxon>Eukaryota</taxon>
        <taxon>Fungi</taxon>
        <taxon>Fungi incertae sedis</taxon>
        <taxon>Mucoromycota</taxon>
        <taxon>Mortierellomycotina</taxon>
        <taxon>Mortierellomycetes</taxon>
        <taxon>Mortierellales</taxon>
        <taxon>Mortierellaceae</taxon>
        <taxon>Lunasporangiospora</taxon>
    </lineage>
</organism>
<reference evidence="1" key="1">
    <citation type="journal article" date="2020" name="Fungal Divers.">
        <title>Resolving the Mortierellaceae phylogeny through synthesis of multi-gene phylogenetics and phylogenomics.</title>
        <authorList>
            <person name="Vandepol N."/>
            <person name="Liber J."/>
            <person name="Desiro A."/>
            <person name="Na H."/>
            <person name="Kennedy M."/>
            <person name="Barry K."/>
            <person name="Grigoriev I.V."/>
            <person name="Miller A.N."/>
            <person name="O'Donnell K."/>
            <person name="Stajich J.E."/>
            <person name="Bonito G."/>
        </authorList>
    </citation>
    <scope>NUCLEOTIDE SEQUENCE</scope>
    <source>
        <strain evidence="1">KOD1015</strain>
    </source>
</reference>
<gene>
    <name evidence="1" type="ORF">BGW38_010609</name>
</gene>
<dbReference type="AlphaFoldDB" id="A0A9P6FW21"/>
<dbReference type="Proteomes" id="UP000780801">
    <property type="component" value="Unassembled WGS sequence"/>
</dbReference>
<evidence type="ECO:0008006" key="3">
    <source>
        <dbReference type="Google" id="ProtNLM"/>
    </source>
</evidence>
<protein>
    <recommendedName>
        <fullName evidence="3">DDE Tnp4 domain-containing protein</fullName>
    </recommendedName>
</protein>
<name>A0A9P6FW21_9FUNG</name>
<sequence length="71" mass="8100">MCSPTAEDMIFNIYHGRARASVENAFGILKNRSQSLKNLPVKINKMQHVGKAARWIIAPVCIHNFSRLYIE</sequence>
<dbReference type="EMBL" id="JAABOA010000883">
    <property type="protein sequence ID" value="KAF9582900.1"/>
    <property type="molecule type" value="Genomic_DNA"/>
</dbReference>
<keyword evidence="2" id="KW-1185">Reference proteome</keyword>
<proteinExistence type="predicted"/>
<evidence type="ECO:0000313" key="2">
    <source>
        <dbReference type="Proteomes" id="UP000780801"/>
    </source>
</evidence>
<comment type="caution">
    <text evidence="1">The sequence shown here is derived from an EMBL/GenBank/DDBJ whole genome shotgun (WGS) entry which is preliminary data.</text>
</comment>
<evidence type="ECO:0000313" key="1">
    <source>
        <dbReference type="EMBL" id="KAF9582900.1"/>
    </source>
</evidence>
<dbReference type="OrthoDB" id="2436872at2759"/>